<dbReference type="PANTHER" id="PTHR30535">
    <property type="entry name" value="VITAMIN B12-BINDING PROTEIN"/>
    <property type="match status" value="1"/>
</dbReference>
<protein>
    <submittedName>
        <fullName evidence="4">Cobalamin-binding protein</fullName>
    </submittedName>
</protein>
<comment type="caution">
    <text evidence="4">The sequence shown here is derived from an EMBL/GenBank/DDBJ whole genome shotgun (WGS) entry which is preliminary data.</text>
</comment>
<keyword evidence="5" id="KW-1185">Reference proteome</keyword>
<dbReference type="CDD" id="cd01144">
    <property type="entry name" value="BtuF"/>
    <property type="match status" value="1"/>
</dbReference>
<dbReference type="InterPro" id="IPR054828">
    <property type="entry name" value="Vit_B12_bind_prot"/>
</dbReference>
<sequence length="302" mass="34265">MALWFNNIRRLSTWMLLLLYTVNCQASDNTPVSPDDLAKQSLRFIVLAPHIVESMYEIGAGQQIIGTTEHADFPKDAEAIPRIGNYARLQVERILQLRPDAVIAWQTGNPMEDLARLEKYNIKVVYSHPTKLEDVATEIRMLGELTGRSTAAERIASRYLVRLNEIKTQYQNAAPISVFYELWSRPLRTVAGQAWPQQQVALCGGNNPFVNATEDYPQVSLEKVIAYKPQVIIQPSPHSGESPDGIDWQQWHEIPAVKHKQILHPNSDKVHRMTTRMLDEITLLCEQIAAARTLYTAQNEAK</sequence>
<dbReference type="Gene3D" id="3.40.50.1980">
    <property type="entry name" value="Nitrogenase molybdenum iron protein domain"/>
    <property type="match status" value="2"/>
</dbReference>
<feature type="chain" id="PRO_5041350665" evidence="2">
    <location>
        <begin position="27"/>
        <end position="302"/>
    </location>
</feature>
<evidence type="ECO:0000313" key="5">
    <source>
        <dbReference type="Proteomes" id="UP001156601"/>
    </source>
</evidence>
<name>A0AA37WKI1_9ALTE</name>
<gene>
    <name evidence="4" type="primary">btuF</name>
    <name evidence="4" type="ORF">GCM10007852_25220</name>
</gene>
<evidence type="ECO:0000313" key="4">
    <source>
        <dbReference type="EMBL" id="GLR71614.1"/>
    </source>
</evidence>
<dbReference type="PANTHER" id="PTHR30535:SF34">
    <property type="entry name" value="MOLYBDATE-BINDING PROTEIN MOLA"/>
    <property type="match status" value="1"/>
</dbReference>
<organism evidence="4 5">
    <name type="scientific">Agaribacter marinus</name>
    <dbReference type="NCBI Taxonomy" id="1431249"/>
    <lineage>
        <taxon>Bacteria</taxon>
        <taxon>Pseudomonadati</taxon>
        <taxon>Pseudomonadota</taxon>
        <taxon>Gammaproteobacteria</taxon>
        <taxon>Alteromonadales</taxon>
        <taxon>Alteromonadaceae</taxon>
        <taxon>Agaribacter</taxon>
    </lineage>
</organism>
<proteinExistence type="predicted"/>
<dbReference type="GO" id="GO:0071281">
    <property type="term" value="P:cellular response to iron ion"/>
    <property type="evidence" value="ECO:0007669"/>
    <property type="project" value="TreeGrafter"/>
</dbReference>
<dbReference type="InterPro" id="IPR002491">
    <property type="entry name" value="ABC_transptr_periplasmic_BD"/>
</dbReference>
<dbReference type="Proteomes" id="UP001156601">
    <property type="component" value="Unassembled WGS sequence"/>
</dbReference>
<keyword evidence="1 2" id="KW-0732">Signal</keyword>
<dbReference type="AlphaFoldDB" id="A0AA37WKI1"/>
<dbReference type="RefSeq" id="WP_284217959.1">
    <property type="nucleotide sequence ID" value="NZ_BSOT01000006.1"/>
</dbReference>
<evidence type="ECO:0000259" key="3">
    <source>
        <dbReference type="PROSITE" id="PS50983"/>
    </source>
</evidence>
<dbReference type="InterPro" id="IPR050902">
    <property type="entry name" value="ABC_Transporter_SBP"/>
</dbReference>
<accession>A0AA37WKI1</accession>
<dbReference type="SUPFAM" id="SSF53807">
    <property type="entry name" value="Helical backbone' metal receptor"/>
    <property type="match status" value="1"/>
</dbReference>
<evidence type="ECO:0000256" key="1">
    <source>
        <dbReference type="ARBA" id="ARBA00022729"/>
    </source>
</evidence>
<feature type="domain" description="Fe/B12 periplasmic-binding" evidence="3">
    <location>
        <begin position="43"/>
        <end position="292"/>
    </location>
</feature>
<dbReference type="EMBL" id="BSOT01000006">
    <property type="protein sequence ID" value="GLR71614.1"/>
    <property type="molecule type" value="Genomic_DNA"/>
</dbReference>
<dbReference type="Pfam" id="PF01497">
    <property type="entry name" value="Peripla_BP_2"/>
    <property type="match status" value="1"/>
</dbReference>
<reference evidence="4" key="1">
    <citation type="journal article" date="2014" name="Int. J. Syst. Evol. Microbiol.">
        <title>Complete genome sequence of Corynebacterium casei LMG S-19264T (=DSM 44701T), isolated from a smear-ripened cheese.</title>
        <authorList>
            <consortium name="US DOE Joint Genome Institute (JGI-PGF)"/>
            <person name="Walter F."/>
            <person name="Albersmeier A."/>
            <person name="Kalinowski J."/>
            <person name="Ruckert C."/>
        </authorList>
    </citation>
    <scope>NUCLEOTIDE SEQUENCE</scope>
    <source>
        <strain evidence="4">NBRC 110023</strain>
    </source>
</reference>
<feature type="signal peptide" evidence="2">
    <location>
        <begin position="1"/>
        <end position="26"/>
    </location>
</feature>
<dbReference type="NCBIfam" id="NF038402">
    <property type="entry name" value="TroA_like"/>
    <property type="match status" value="1"/>
</dbReference>
<evidence type="ECO:0000256" key="2">
    <source>
        <dbReference type="SAM" id="SignalP"/>
    </source>
</evidence>
<dbReference type="PROSITE" id="PS50983">
    <property type="entry name" value="FE_B12_PBP"/>
    <property type="match status" value="1"/>
</dbReference>
<reference evidence="4" key="2">
    <citation type="submission" date="2023-01" db="EMBL/GenBank/DDBJ databases">
        <title>Draft genome sequence of Agaribacter marinus strain NBRC 110023.</title>
        <authorList>
            <person name="Sun Q."/>
            <person name="Mori K."/>
        </authorList>
    </citation>
    <scope>NUCLEOTIDE SEQUENCE</scope>
    <source>
        <strain evidence="4">NBRC 110023</strain>
    </source>
</reference>